<accession>A0A0E9VQC4</accession>
<sequence>MFFKWLWSMVSLRLCIVVKACVHESN</sequence>
<organism evidence="2">
    <name type="scientific">Anguilla anguilla</name>
    <name type="common">European freshwater eel</name>
    <name type="synonym">Muraena anguilla</name>
    <dbReference type="NCBI Taxonomy" id="7936"/>
    <lineage>
        <taxon>Eukaryota</taxon>
        <taxon>Metazoa</taxon>
        <taxon>Chordata</taxon>
        <taxon>Craniata</taxon>
        <taxon>Vertebrata</taxon>
        <taxon>Euteleostomi</taxon>
        <taxon>Actinopterygii</taxon>
        <taxon>Neopterygii</taxon>
        <taxon>Teleostei</taxon>
        <taxon>Anguilliformes</taxon>
        <taxon>Anguillidae</taxon>
        <taxon>Anguilla</taxon>
    </lineage>
</organism>
<feature type="signal peptide" evidence="1">
    <location>
        <begin position="1"/>
        <end position="20"/>
    </location>
</feature>
<protein>
    <submittedName>
        <fullName evidence="2">Uncharacterized protein</fullName>
    </submittedName>
</protein>
<dbReference type="EMBL" id="GBXM01028310">
    <property type="protein sequence ID" value="JAH80267.1"/>
    <property type="molecule type" value="Transcribed_RNA"/>
</dbReference>
<evidence type="ECO:0000313" key="2">
    <source>
        <dbReference type="EMBL" id="JAH80267.1"/>
    </source>
</evidence>
<reference evidence="2" key="2">
    <citation type="journal article" date="2015" name="Fish Shellfish Immunol.">
        <title>Early steps in the European eel (Anguilla anguilla)-Vibrio vulnificus interaction in the gills: Role of the RtxA13 toxin.</title>
        <authorList>
            <person name="Callol A."/>
            <person name="Pajuelo D."/>
            <person name="Ebbesson L."/>
            <person name="Teles M."/>
            <person name="MacKenzie S."/>
            <person name="Amaro C."/>
        </authorList>
    </citation>
    <scope>NUCLEOTIDE SEQUENCE</scope>
</reference>
<keyword evidence="1" id="KW-0732">Signal</keyword>
<evidence type="ECO:0000256" key="1">
    <source>
        <dbReference type="SAM" id="SignalP"/>
    </source>
</evidence>
<dbReference type="AlphaFoldDB" id="A0A0E9VQC4"/>
<proteinExistence type="predicted"/>
<name>A0A0E9VQC4_ANGAN</name>
<feature type="chain" id="PRO_5002434472" evidence="1">
    <location>
        <begin position="21"/>
        <end position="26"/>
    </location>
</feature>
<reference evidence="2" key="1">
    <citation type="submission" date="2014-11" db="EMBL/GenBank/DDBJ databases">
        <authorList>
            <person name="Amaro Gonzalez C."/>
        </authorList>
    </citation>
    <scope>NUCLEOTIDE SEQUENCE</scope>
</reference>